<name>A0A2Z5R376_9MICC</name>
<gene>
    <name evidence="1" type="ORF">RA11412_2662</name>
</gene>
<dbReference type="KEGG" id="raj:RA11412_2662"/>
<keyword evidence="2" id="KW-1185">Reference proteome</keyword>
<evidence type="ECO:0000313" key="1">
    <source>
        <dbReference type="EMBL" id="BAV88961.1"/>
    </source>
</evidence>
<accession>A0A2Z5R376</accession>
<protein>
    <submittedName>
        <fullName evidence="1">Uncharacterized protein</fullName>
    </submittedName>
</protein>
<reference evidence="1 2" key="1">
    <citation type="submission" date="2016-10" db="EMBL/GenBank/DDBJ databases">
        <title>Genome sequence of Rothia aeria strain JCM11412.</title>
        <authorList>
            <person name="Nambu T."/>
        </authorList>
    </citation>
    <scope>NUCLEOTIDE SEQUENCE [LARGE SCALE GENOMIC DNA]</scope>
    <source>
        <strain evidence="1 2">JCM 11412</strain>
    </source>
</reference>
<dbReference type="EMBL" id="AP017895">
    <property type="protein sequence ID" value="BAV88961.1"/>
    <property type="molecule type" value="Genomic_DNA"/>
</dbReference>
<dbReference type="AlphaFoldDB" id="A0A2Z5R376"/>
<proteinExistence type="predicted"/>
<sequence>MERTGANEAIVMSAPWEFEDRIRNYELLSQLPIFQKTN</sequence>
<dbReference type="Proteomes" id="UP000250241">
    <property type="component" value="Chromosome"/>
</dbReference>
<evidence type="ECO:0000313" key="2">
    <source>
        <dbReference type="Proteomes" id="UP000250241"/>
    </source>
</evidence>
<organism evidence="1 2">
    <name type="scientific">Rothia aeria</name>
    <dbReference type="NCBI Taxonomy" id="172042"/>
    <lineage>
        <taxon>Bacteria</taxon>
        <taxon>Bacillati</taxon>
        <taxon>Actinomycetota</taxon>
        <taxon>Actinomycetes</taxon>
        <taxon>Micrococcales</taxon>
        <taxon>Micrococcaceae</taxon>
        <taxon>Rothia</taxon>
    </lineage>
</organism>